<dbReference type="Proteomes" id="UP000467700">
    <property type="component" value="Unassembled WGS sequence"/>
</dbReference>
<dbReference type="AlphaFoldDB" id="A0A8S0XZ82"/>
<dbReference type="InterPro" id="IPR032675">
    <property type="entry name" value="LRR_dom_sf"/>
</dbReference>
<organism evidence="1 2">
    <name type="scientific">Cyclocybe aegerita</name>
    <name type="common">Black poplar mushroom</name>
    <name type="synonym">Agrocybe aegerita</name>
    <dbReference type="NCBI Taxonomy" id="1973307"/>
    <lineage>
        <taxon>Eukaryota</taxon>
        <taxon>Fungi</taxon>
        <taxon>Dikarya</taxon>
        <taxon>Basidiomycota</taxon>
        <taxon>Agaricomycotina</taxon>
        <taxon>Agaricomycetes</taxon>
        <taxon>Agaricomycetidae</taxon>
        <taxon>Agaricales</taxon>
        <taxon>Agaricineae</taxon>
        <taxon>Bolbitiaceae</taxon>
        <taxon>Cyclocybe</taxon>
    </lineage>
</organism>
<dbReference type="OrthoDB" id="3541472at2759"/>
<protein>
    <recommendedName>
        <fullName evidence="3">F-box domain-containing protein</fullName>
    </recommendedName>
</protein>
<reference evidence="1 2" key="1">
    <citation type="submission" date="2020-01" db="EMBL/GenBank/DDBJ databases">
        <authorList>
            <person name="Gupta K D."/>
        </authorList>
    </citation>
    <scope>NUCLEOTIDE SEQUENCE [LARGE SCALE GENOMIC DNA]</scope>
</reference>
<evidence type="ECO:0000313" key="1">
    <source>
        <dbReference type="EMBL" id="CAA7269411.1"/>
    </source>
</evidence>
<name>A0A8S0XZ82_CYCAE</name>
<evidence type="ECO:0008006" key="3">
    <source>
        <dbReference type="Google" id="ProtNLM"/>
    </source>
</evidence>
<dbReference type="SUPFAM" id="SSF52047">
    <property type="entry name" value="RNI-like"/>
    <property type="match status" value="1"/>
</dbReference>
<dbReference type="Gene3D" id="3.80.10.10">
    <property type="entry name" value="Ribonuclease Inhibitor"/>
    <property type="match status" value="1"/>
</dbReference>
<gene>
    <name evidence="1" type="ORF">AAE3_LOCUS11647</name>
</gene>
<keyword evidence="2" id="KW-1185">Reference proteome</keyword>
<evidence type="ECO:0000313" key="2">
    <source>
        <dbReference type="Proteomes" id="UP000467700"/>
    </source>
</evidence>
<proteinExistence type="predicted"/>
<comment type="caution">
    <text evidence="1">The sequence shown here is derived from an EMBL/GenBank/DDBJ whole genome shotgun (WGS) entry which is preliminary data.</text>
</comment>
<dbReference type="EMBL" id="CACVBS010000078">
    <property type="protein sequence ID" value="CAA7269411.1"/>
    <property type="molecule type" value="Genomic_DNA"/>
</dbReference>
<sequence>MSDLKQLRLTCKQLQPLVNEQLFRTVAIHITVNSIKKSVDMLQFLATRTTVLQDARELVLCSLSPAHDPQYYGPSYVRVGDEWVLEQEPAIPAEAQSATKQVAGCLRDALRSFRCLTTIRWFPVQRDSKEVQTAVIEALASLPTLKNLHLDITNWKAPLPVDNLKDLEEISISGACSNDETMDNIGRMIARSPELRSLKVPHYRNYGPSLGKARSLYQLLEYCDPVVSLRLRHLSLHCALVRLDHITLPHLRNLTSLELIGVYDPFNAETCFGYRRSQDSTEAMLEAQKVGSSTEDIWKAFATAGARLEELKHDSAPRSLLKYLSSYSGLKSLDITPTHFDSASLSDAAATEFFSTSLKSHAQTLETLKISPPFEGKWCFNSFNSTLLSRCTKLKHLHISITSSKLATYSEDAGACDVDDSKQSTLHDLVNLAAESMLRLETLTVDPANLESLREELCGNPAMSHFARATRKMAENMYHFRAQPPIKRLPTLFVGKKKVFTEDKNSDGEGLRYYDQNPTIDEYEDW</sequence>
<accession>A0A8S0XZ82</accession>